<accession>A0AAV2L4V2</accession>
<feature type="chain" id="PRO_5043416119" description="Secreted protein" evidence="1">
    <location>
        <begin position="23"/>
        <end position="86"/>
    </location>
</feature>
<evidence type="ECO:0000313" key="3">
    <source>
        <dbReference type="Proteomes" id="UP001497482"/>
    </source>
</evidence>
<feature type="signal peptide" evidence="1">
    <location>
        <begin position="1"/>
        <end position="22"/>
    </location>
</feature>
<proteinExistence type="predicted"/>
<sequence length="86" mass="9359">MWTGCGHGVLFTVALIAPCARGKDPHRKVVKMGTSDATGSLSSASPHLHQHHISWSKVVRSCEHLAPLLCFLRIFLALGLMGLRIM</sequence>
<protein>
    <recommendedName>
        <fullName evidence="4">Secreted protein</fullName>
    </recommendedName>
</protein>
<reference evidence="2 3" key="1">
    <citation type="submission" date="2024-04" db="EMBL/GenBank/DDBJ databases">
        <authorList>
            <person name="Waldvogel A.-M."/>
            <person name="Schoenle A."/>
        </authorList>
    </citation>
    <scope>NUCLEOTIDE SEQUENCE [LARGE SCALE GENOMIC DNA]</scope>
</reference>
<evidence type="ECO:0000256" key="1">
    <source>
        <dbReference type="SAM" id="SignalP"/>
    </source>
</evidence>
<evidence type="ECO:0008006" key="4">
    <source>
        <dbReference type="Google" id="ProtNLM"/>
    </source>
</evidence>
<dbReference type="EMBL" id="OZ035843">
    <property type="protein sequence ID" value="CAL1596954.1"/>
    <property type="molecule type" value="Genomic_DNA"/>
</dbReference>
<gene>
    <name evidence="2" type="ORF">KC01_LOCUS25546</name>
</gene>
<keyword evidence="3" id="KW-1185">Reference proteome</keyword>
<keyword evidence="1" id="KW-0732">Signal</keyword>
<evidence type="ECO:0000313" key="2">
    <source>
        <dbReference type="EMBL" id="CAL1596954.1"/>
    </source>
</evidence>
<organism evidence="2 3">
    <name type="scientific">Knipowitschia caucasica</name>
    <name type="common">Caucasian dwarf goby</name>
    <name type="synonym">Pomatoschistus caucasicus</name>
    <dbReference type="NCBI Taxonomy" id="637954"/>
    <lineage>
        <taxon>Eukaryota</taxon>
        <taxon>Metazoa</taxon>
        <taxon>Chordata</taxon>
        <taxon>Craniata</taxon>
        <taxon>Vertebrata</taxon>
        <taxon>Euteleostomi</taxon>
        <taxon>Actinopterygii</taxon>
        <taxon>Neopterygii</taxon>
        <taxon>Teleostei</taxon>
        <taxon>Neoteleostei</taxon>
        <taxon>Acanthomorphata</taxon>
        <taxon>Gobiaria</taxon>
        <taxon>Gobiiformes</taxon>
        <taxon>Gobioidei</taxon>
        <taxon>Gobiidae</taxon>
        <taxon>Gobiinae</taxon>
        <taxon>Knipowitschia</taxon>
    </lineage>
</organism>
<name>A0AAV2L4V2_KNICA</name>
<dbReference type="Proteomes" id="UP001497482">
    <property type="component" value="Chromosome 21"/>
</dbReference>
<dbReference type="AlphaFoldDB" id="A0AAV2L4V2"/>